<evidence type="ECO:0000313" key="1">
    <source>
        <dbReference type="EMBL" id="KAK9843539.1"/>
    </source>
</evidence>
<protein>
    <recommendedName>
        <fullName evidence="3">Thioredoxin-dependent peroxiredoxin</fullName>
    </recommendedName>
</protein>
<accession>A0AAW1SB68</accession>
<keyword evidence="2" id="KW-1185">Reference proteome</keyword>
<dbReference type="PANTHER" id="PTHR28630">
    <property type="match status" value="1"/>
</dbReference>
<name>A0AAW1SB68_9CHLO</name>
<dbReference type="Pfam" id="PF13911">
    <property type="entry name" value="AhpC-TSA_2"/>
    <property type="match status" value="1"/>
</dbReference>
<evidence type="ECO:0008006" key="3">
    <source>
        <dbReference type="Google" id="ProtNLM"/>
    </source>
</evidence>
<dbReference type="InterPro" id="IPR032801">
    <property type="entry name" value="PXL2A/B/C"/>
</dbReference>
<gene>
    <name evidence="1" type="ORF">WJX81_008019</name>
</gene>
<dbReference type="SUPFAM" id="SSF52833">
    <property type="entry name" value="Thioredoxin-like"/>
    <property type="match status" value="1"/>
</dbReference>
<dbReference type="Proteomes" id="UP001445335">
    <property type="component" value="Unassembled WGS sequence"/>
</dbReference>
<comment type="caution">
    <text evidence="1">The sequence shown here is derived from an EMBL/GenBank/DDBJ whole genome shotgun (WGS) entry which is preliminary data.</text>
</comment>
<evidence type="ECO:0000313" key="2">
    <source>
        <dbReference type="Proteomes" id="UP001445335"/>
    </source>
</evidence>
<reference evidence="1 2" key="1">
    <citation type="journal article" date="2024" name="Nat. Commun.">
        <title>Phylogenomics reveals the evolutionary origins of lichenization in chlorophyte algae.</title>
        <authorList>
            <person name="Puginier C."/>
            <person name="Libourel C."/>
            <person name="Otte J."/>
            <person name="Skaloud P."/>
            <person name="Haon M."/>
            <person name="Grisel S."/>
            <person name="Petersen M."/>
            <person name="Berrin J.G."/>
            <person name="Delaux P.M."/>
            <person name="Dal Grande F."/>
            <person name="Keller J."/>
        </authorList>
    </citation>
    <scope>NUCLEOTIDE SEQUENCE [LARGE SCALE GENOMIC DNA]</scope>
    <source>
        <strain evidence="1 2">SAG 245.80</strain>
    </source>
</reference>
<dbReference type="AlphaFoldDB" id="A0AAW1SB68"/>
<proteinExistence type="predicted"/>
<sequence length="183" mass="20220">MATSAPSPQYSALLSKQVYLQEQPVVVTDLWKEEDAAVIVWPELRQLGIKFFLVSIGPPARAREFCDLTGFPEDHLLADPDNVLYDALGMRKDVASTFFNIATPQSIWQRIQKDGAAGLRRAISSWKPWIPPKQGQATQQGGVVVFDGQRCVLEHKDRATGAHIDLRDLLRAATPLAKTSPAT</sequence>
<organism evidence="1 2">
    <name type="scientific">Elliptochloris bilobata</name>
    <dbReference type="NCBI Taxonomy" id="381761"/>
    <lineage>
        <taxon>Eukaryota</taxon>
        <taxon>Viridiplantae</taxon>
        <taxon>Chlorophyta</taxon>
        <taxon>core chlorophytes</taxon>
        <taxon>Trebouxiophyceae</taxon>
        <taxon>Trebouxiophyceae incertae sedis</taxon>
        <taxon>Elliptochloris clade</taxon>
        <taxon>Elliptochloris</taxon>
    </lineage>
</organism>
<dbReference type="EMBL" id="JALJOU010000006">
    <property type="protein sequence ID" value="KAK9843539.1"/>
    <property type="molecule type" value="Genomic_DNA"/>
</dbReference>
<dbReference type="PANTHER" id="PTHR28630:SF3">
    <property type="entry name" value="PEROXIREDOXIN-LIKE 2C"/>
    <property type="match status" value="1"/>
</dbReference>
<dbReference type="InterPro" id="IPR036249">
    <property type="entry name" value="Thioredoxin-like_sf"/>
</dbReference>